<dbReference type="Pfam" id="PF00300">
    <property type="entry name" value="His_Phos_1"/>
    <property type="match status" value="1"/>
</dbReference>
<dbReference type="Proteomes" id="UP000179797">
    <property type="component" value="Unassembled WGS sequence"/>
</dbReference>
<dbReference type="AlphaFoldDB" id="A0A1S1Z4C3"/>
<evidence type="ECO:0000313" key="5">
    <source>
        <dbReference type="Proteomes" id="UP000179797"/>
    </source>
</evidence>
<keyword evidence="1" id="KW-0378">Hydrolase</keyword>
<dbReference type="OrthoDB" id="9782128at2"/>
<evidence type="ECO:0000256" key="3">
    <source>
        <dbReference type="PIRSR" id="PIRSR613078-2"/>
    </source>
</evidence>
<accession>A0A1S1Z4C3</accession>
<dbReference type="GO" id="GO:0045820">
    <property type="term" value="P:negative regulation of glycolytic process"/>
    <property type="evidence" value="ECO:0007669"/>
    <property type="project" value="TreeGrafter"/>
</dbReference>
<dbReference type="SMART" id="SM00855">
    <property type="entry name" value="PGAM"/>
    <property type="match status" value="1"/>
</dbReference>
<dbReference type="PROSITE" id="PS00175">
    <property type="entry name" value="PG_MUTASE"/>
    <property type="match status" value="1"/>
</dbReference>
<dbReference type="STRING" id="915059.NH26_18205"/>
<evidence type="ECO:0000256" key="1">
    <source>
        <dbReference type="ARBA" id="ARBA00022801"/>
    </source>
</evidence>
<feature type="binding site" evidence="3">
    <location>
        <begin position="10"/>
        <end position="17"/>
    </location>
    <ligand>
        <name>substrate</name>
    </ligand>
</feature>
<evidence type="ECO:0000256" key="2">
    <source>
        <dbReference type="PIRSR" id="PIRSR613078-1"/>
    </source>
</evidence>
<sequence length="213" mass="24635">MVTKHIYIIRHGETDFNKKGYVQGNSVDSNLNKTGIDQSLDFFNKYNHIAFDKIYTSSLKRTLQSVQPFVNLGIPFEQLSGLNEISWGEKEGRPLTPQDNLNHKKLLNEWNSGNYHYKLADAESPFEVAQRQRLAMHYILSNQSEDNVLICTHGRAMKILVSTLMDEPLKDMDQYEHSNLALYHLAYSNKKFRIIQANDTRHLANVKIKDHAK</sequence>
<dbReference type="InterPro" id="IPR051695">
    <property type="entry name" value="Phosphoglycerate_Mutase"/>
</dbReference>
<feature type="active site" description="Tele-phosphohistidine intermediate" evidence="2">
    <location>
        <position position="11"/>
    </location>
</feature>
<dbReference type="InterPro" id="IPR001345">
    <property type="entry name" value="PG/BPGM_mutase_AS"/>
</dbReference>
<dbReference type="GO" id="GO:0004331">
    <property type="term" value="F:fructose-2,6-bisphosphate 2-phosphatase activity"/>
    <property type="evidence" value="ECO:0007669"/>
    <property type="project" value="TreeGrafter"/>
</dbReference>
<dbReference type="CDD" id="cd07067">
    <property type="entry name" value="HP_PGM_like"/>
    <property type="match status" value="1"/>
</dbReference>
<protein>
    <submittedName>
        <fullName evidence="4">Histidine phosphatase family protein</fullName>
    </submittedName>
</protein>
<dbReference type="InterPro" id="IPR013078">
    <property type="entry name" value="His_Pase_superF_clade-1"/>
</dbReference>
<gene>
    <name evidence="4" type="ORF">NH26_18205</name>
</gene>
<dbReference type="RefSeq" id="WP_044223318.1">
    <property type="nucleotide sequence ID" value="NZ_JRYR02000001.1"/>
</dbReference>
<dbReference type="PANTHER" id="PTHR46517:SF1">
    <property type="entry name" value="FRUCTOSE-2,6-BISPHOSPHATASE TIGAR"/>
    <property type="match status" value="1"/>
</dbReference>
<dbReference type="PIRSF" id="PIRSF000709">
    <property type="entry name" value="6PFK_2-Ptase"/>
    <property type="match status" value="1"/>
</dbReference>
<comment type="caution">
    <text evidence="4">The sequence shown here is derived from an EMBL/GenBank/DDBJ whole genome shotgun (WGS) entry which is preliminary data.</text>
</comment>
<proteinExistence type="predicted"/>
<dbReference type="InterPro" id="IPR029033">
    <property type="entry name" value="His_PPase_superfam"/>
</dbReference>
<reference evidence="4 5" key="1">
    <citation type="journal article" date="2012" name="Int. J. Syst. Evol. Microbiol.">
        <title>Flammeovirga pacifica sp. nov., isolated from deep-sea sediment.</title>
        <authorList>
            <person name="Xu H."/>
            <person name="Fu Y."/>
            <person name="Yang N."/>
            <person name="Ding Z."/>
            <person name="Lai Q."/>
            <person name="Zeng R."/>
        </authorList>
    </citation>
    <scope>NUCLEOTIDE SEQUENCE [LARGE SCALE GENOMIC DNA]</scope>
    <source>
        <strain evidence="5">DSM 24597 / LMG 26175 / WPAGA1</strain>
    </source>
</reference>
<dbReference type="PANTHER" id="PTHR46517">
    <property type="entry name" value="FRUCTOSE-2,6-BISPHOSPHATASE TIGAR"/>
    <property type="match status" value="1"/>
</dbReference>
<name>A0A1S1Z4C3_FLAPC</name>
<feature type="active site" description="Proton donor/acceptor" evidence="2">
    <location>
        <position position="84"/>
    </location>
</feature>
<dbReference type="GO" id="GO:0005829">
    <property type="term" value="C:cytosol"/>
    <property type="evidence" value="ECO:0007669"/>
    <property type="project" value="TreeGrafter"/>
</dbReference>
<dbReference type="GO" id="GO:0043456">
    <property type="term" value="P:regulation of pentose-phosphate shunt"/>
    <property type="evidence" value="ECO:0007669"/>
    <property type="project" value="TreeGrafter"/>
</dbReference>
<dbReference type="Gene3D" id="3.40.50.1240">
    <property type="entry name" value="Phosphoglycerate mutase-like"/>
    <property type="match status" value="1"/>
</dbReference>
<evidence type="ECO:0000313" key="4">
    <source>
        <dbReference type="EMBL" id="OHX68139.1"/>
    </source>
</evidence>
<feature type="binding site" evidence="3">
    <location>
        <position position="61"/>
    </location>
    <ligand>
        <name>substrate</name>
    </ligand>
</feature>
<keyword evidence="5" id="KW-1185">Reference proteome</keyword>
<dbReference type="EMBL" id="JRYR02000001">
    <property type="protein sequence ID" value="OHX68139.1"/>
    <property type="molecule type" value="Genomic_DNA"/>
</dbReference>
<dbReference type="SUPFAM" id="SSF53254">
    <property type="entry name" value="Phosphoglycerate mutase-like"/>
    <property type="match status" value="1"/>
</dbReference>
<organism evidence="4 5">
    <name type="scientific">Flammeovirga pacifica</name>
    <dbReference type="NCBI Taxonomy" id="915059"/>
    <lineage>
        <taxon>Bacteria</taxon>
        <taxon>Pseudomonadati</taxon>
        <taxon>Bacteroidota</taxon>
        <taxon>Cytophagia</taxon>
        <taxon>Cytophagales</taxon>
        <taxon>Flammeovirgaceae</taxon>
        <taxon>Flammeovirga</taxon>
    </lineage>
</organism>